<feature type="region of interest" description="Disordered" evidence="1">
    <location>
        <begin position="113"/>
        <end position="160"/>
    </location>
</feature>
<organism evidence="2 3">
    <name type="scientific">Pyronema omphalodes (strain CBS 100304)</name>
    <name type="common">Pyronema confluens</name>
    <dbReference type="NCBI Taxonomy" id="1076935"/>
    <lineage>
        <taxon>Eukaryota</taxon>
        <taxon>Fungi</taxon>
        <taxon>Dikarya</taxon>
        <taxon>Ascomycota</taxon>
        <taxon>Pezizomycotina</taxon>
        <taxon>Pezizomycetes</taxon>
        <taxon>Pezizales</taxon>
        <taxon>Pyronemataceae</taxon>
        <taxon>Pyronema</taxon>
    </lineage>
</organism>
<feature type="compositionally biased region" description="Low complexity" evidence="1">
    <location>
        <begin position="232"/>
        <end position="259"/>
    </location>
</feature>
<reference evidence="2 3" key="1">
    <citation type="journal article" date="2013" name="PLoS Genet.">
        <title>The genome and development-dependent transcriptomes of Pyronema confluens: a window into fungal evolution.</title>
        <authorList>
            <person name="Traeger S."/>
            <person name="Altegoer F."/>
            <person name="Freitag M."/>
            <person name="Gabaldon T."/>
            <person name="Kempken F."/>
            <person name="Kumar A."/>
            <person name="Marcet-Houben M."/>
            <person name="Poggeler S."/>
            <person name="Stajich J.E."/>
            <person name="Nowrousian M."/>
        </authorList>
    </citation>
    <scope>NUCLEOTIDE SEQUENCE [LARGE SCALE GENOMIC DNA]</scope>
    <source>
        <strain evidence="3">CBS 100304</strain>
        <tissue evidence="2">Vegetative mycelium</tissue>
    </source>
</reference>
<name>U4LLH8_PYROM</name>
<evidence type="ECO:0000313" key="3">
    <source>
        <dbReference type="Proteomes" id="UP000018144"/>
    </source>
</evidence>
<gene>
    <name evidence="2" type="ORF">PCON_08312</name>
</gene>
<feature type="region of interest" description="Disordered" evidence="1">
    <location>
        <begin position="218"/>
        <end position="259"/>
    </location>
</feature>
<evidence type="ECO:0000313" key="2">
    <source>
        <dbReference type="EMBL" id="CCX30210.1"/>
    </source>
</evidence>
<dbReference type="Proteomes" id="UP000018144">
    <property type="component" value="Unassembled WGS sequence"/>
</dbReference>
<dbReference type="AlphaFoldDB" id="U4LLH8"/>
<evidence type="ECO:0000256" key="1">
    <source>
        <dbReference type="SAM" id="MobiDB-lite"/>
    </source>
</evidence>
<feature type="compositionally biased region" description="Polar residues" evidence="1">
    <location>
        <begin position="138"/>
        <end position="157"/>
    </location>
</feature>
<dbReference type="EMBL" id="HF935428">
    <property type="protein sequence ID" value="CCX30210.1"/>
    <property type="molecule type" value="Genomic_DNA"/>
</dbReference>
<accession>U4LLH8</accession>
<sequence>MQPRHNHTEYYDAQCAYCTGYPSIPNVSYYQQAGVQPGVHDHSVGHATTGFAGSSATFQETLPLEDYDDEAYDTFNGQYYGPNNYAQSRTYNQHHDFVQPHEYIQSPTYNQHDTYSQQEEDDTYGNSVGGSRELSAYGDTTSLQVRTTQQTPNSSRTGGRVKQRIEIQLHRAPVAGGAEVGGGSWVRTRISSGAQHIAPHNRQIYDARILRETQSHTLVSGLLKPPERRQPSGSTSSGSMVSSRSAGSSGVSTAPSSTSYPENFCCGRQIINMRRHMVEVHGDPLPCYCPVPDCDRSDLGQGKGFKRKANMKTHLKSQHGEFELIRYEYDEKNGDGAFAALPYEYQEQYGAGTFVRYDHHDQRRRR</sequence>
<dbReference type="OrthoDB" id="5831756at2759"/>
<proteinExistence type="predicted"/>
<protein>
    <submittedName>
        <fullName evidence="2">Uncharacterized protein</fullName>
    </submittedName>
</protein>
<keyword evidence="3" id="KW-1185">Reference proteome</keyword>